<evidence type="ECO:0000256" key="1">
    <source>
        <dbReference type="SAM" id="Phobius"/>
    </source>
</evidence>
<keyword evidence="1" id="KW-1133">Transmembrane helix</keyword>
<feature type="non-terminal residue" evidence="2">
    <location>
        <position position="1"/>
    </location>
</feature>
<dbReference type="EMBL" id="UINC01083167">
    <property type="protein sequence ID" value="SVC28616.1"/>
    <property type="molecule type" value="Genomic_DNA"/>
</dbReference>
<dbReference type="AlphaFoldDB" id="A0A382KW25"/>
<accession>A0A382KW25</accession>
<feature type="transmembrane region" description="Helical" evidence="1">
    <location>
        <begin position="16"/>
        <end position="40"/>
    </location>
</feature>
<sequence>VHLEPSKPGEIVPVPAALFGPLLGSISSLAGLRCALRVIFLLHRKQGKLKYVSTAELVADPVLEWGDGAEAAEQILDTFVKYGLLVRIPGGPKNSGCYCLDNMANRNVMARVGKGELLGPEESTVRQREEVRPRANIFRLYEDNI</sequence>
<gene>
    <name evidence="2" type="ORF">METZ01_LOCUS281470</name>
</gene>
<protein>
    <recommendedName>
        <fullName evidence="3">Bacteriophage lambda Replication protein O N-terminal domain-containing protein</fullName>
    </recommendedName>
</protein>
<evidence type="ECO:0000313" key="2">
    <source>
        <dbReference type="EMBL" id="SVC28616.1"/>
    </source>
</evidence>
<organism evidence="2">
    <name type="scientific">marine metagenome</name>
    <dbReference type="NCBI Taxonomy" id="408172"/>
    <lineage>
        <taxon>unclassified sequences</taxon>
        <taxon>metagenomes</taxon>
        <taxon>ecological metagenomes</taxon>
    </lineage>
</organism>
<keyword evidence="1" id="KW-0472">Membrane</keyword>
<name>A0A382KW25_9ZZZZ</name>
<evidence type="ECO:0008006" key="3">
    <source>
        <dbReference type="Google" id="ProtNLM"/>
    </source>
</evidence>
<keyword evidence="1" id="KW-0812">Transmembrane</keyword>
<reference evidence="2" key="1">
    <citation type="submission" date="2018-05" db="EMBL/GenBank/DDBJ databases">
        <authorList>
            <person name="Lanie J.A."/>
            <person name="Ng W.-L."/>
            <person name="Kazmierczak K.M."/>
            <person name="Andrzejewski T.M."/>
            <person name="Davidsen T.M."/>
            <person name="Wayne K.J."/>
            <person name="Tettelin H."/>
            <person name="Glass J.I."/>
            <person name="Rusch D."/>
            <person name="Podicherti R."/>
            <person name="Tsui H.-C.T."/>
            <person name="Winkler M.E."/>
        </authorList>
    </citation>
    <scope>NUCLEOTIDE SEQUENCE</scope>
</reference>
<feature type="non-terminal residue" evidence="2">
    <location>
        <position position="145"/>
    </location>
</feature>
<proteinExistence type="predicted"/>